<comment type="similarity">
    <text evidence="1">Belongs to the UPF0065 (bug) family.</text>
</comment>
<reference evidence="2 3" key="1">
    <citation type="submission" date="2018-09" db="EMBL/GenBank/DDBJ databases">
        <title>Genome comparison of Alicycliphilus sp. BQ1, a polyurethanolytic bacterium, with its closest phylogenetic relatives Alicycliphilus denitrificans BC and K601, unable to attack polyurethane.</title>
        <authorList>
            <person name="Loza-Tavera H."/>
            <person name="Lozano L."/>
            <person name="Cevallos M."/>
            <person name="Maya-Lucas O."/>
            <person name="Garcia-Mena J."/>
            <person name="Hernandez J."/>
        </authorList>
    </citation>
    <scope>NUCLEOTIDE SEQUENCE [LARGE SCALE GENOMIC DNA]</scope>
    <source>
        <strain evidence="2 3">BQ1</strain>
    </source>
</reference>
<accession>A0A3R7ED47</accession>
<gene>
    <name evidence="2" type="ORF">CE154_016930</name>
</gene>
<dbReference type="CDD" id="cd13578">
    <property type="entry name" value="PBP2_Bug27"/>
    <property type="match status" value="1"/>
</dbReference>
<dbReference type="InterPro" id="IPR042100">
    <property type="entry name" value="Bug_dom1"/>
</dbReference>
<dbReference type="AlphaFoldDB" id="A0A3R7ED47"/>
<dbReference type="SUPFAM" id="SSF53850">
    <property type="entry name" value="Periplasmic binding protein-like II"/>
    <property type="match status" value="1"/>
</dbReference>
<dbReference type="Proteomes" id="UP000216225">
    <property type="component" value="Unassembled WGS sequence"/>
</dbReference>
<proteinExistence type="inferred from homology"/>
<dbReference type="Pfam" id="PF03401">
    <property type="entry name" value="TctC"/>
    <property type="match status" value="1"/>
</dbReference>
<dbReference type="Gene3D" id="3.40.190.10">
    <property type="entry name" value="Periplasmic binding protein-like II"/>
    <property type="match status" value="1"/>
</dbReference>
<comment type="caution">
    <text evidence="2">The sequence shown here is derived from an EMBL/GenBank/DDBJ whole genome shotgun (WGS) entry which is preliminary data.</text>
</comment>
<dbReference type="PANTHER" id="PTHR42928:SF5">
    <property type="entry name" value="BLR1237 PROTEIN"/>
    <property type="match status" value="1"/>
</dbReference>
<evidence type="ECO:0000256" key="1">
    <source>
        <dbReference type="ARBA" id="ARBA00006987"/>
    </source>
</evidence>
<dbReference type="Gene3D" id="3.40.190.150">
    <property type="entry name" value="Bordetella uptake gene, domain 1"/>
    <property type="match status" value="1"/>
</dbReference>
<dbReference type="PANTHER" id="PTHR42928">
    <property type="entry name" value="TRICARBOXYLATE-BINDING PROTEIN"/>
    <property type="match status" value="1"/>
</dbReference>
<evidence type="ECO:0000313" key="3">
    <source>
        <dbReference type="Proteomes" id="UP000216225"/>
    </source>
</evidence>
<dbReference type="InterPro" id="IPR005064">
    <property type="entry name" value="BUG"/>
</dbReference>
<sequence length="354" mass="37259">MTAAGPPRAGFLQPCVTKLITKYNMRTTMKKHRHASRRTLLAAALCTVIYAPARAEAPYPNRPIKIVVAFAPGGGSDFIARLLAQKMGERLGQPVIVENRPGAGGNVGASMALKAPPDGYTLLLAAASYTVNPALYKLSFDPLKDITPIAQLARGPFLIAVNPQVPAKNLQELVTLARQAPNRLSYASAGTGSIVQIATEYFLDVTGSEMLHVPYKGTSPALTDTIAGQTQVVFGTVASTLPFAKSGQLRVLAVTTPGRLPALPDVPTTAEAGFPGYTVTNWHGIVGPKGMPQDVVARLNKAINESLQAPGMDKGMASDGLAAAGGTPAAFGTLLEQEMARWQALVRKRGIKVE</sequence>
<dbReference type="PIRSF" id="PIRSF017082">
    <property type="entry name" value="YflP"/>
    <property type="match status" value="1"/>
</dbReference>
<dbReference type="EMBL" id="NKDB02000003">
    <property type="protein sequence ID" value="RKJ95612.1"/>
    <property type="molecule type" value="Genomic_DNA"/>
</dbReference>
<organism evidence="2 3">
    <name type="scientific">Alicycliphilus denitrificans</name>
    <dbReference type="NCBI Taxonomy" id="179636"/>
    <lineage>
        <taxon>Bacteria</taxon>
        <taxon>Pseudomonadati</taxon>
        <taxon>Pseudomonadota</taxon>
        <taxon>Betaproteobacteria</taxon>
        <taxon>Burkholderiales</taxon>
        <taxon>Comamonadaceae</taxon>
        <taxon>Alicycliphilus</taxon>
    </lineage>
</organism>
<protein>
    <submittedName>
        <fullName evidence="2">Tripartite tricarboxylate transporter substrate binding protein</fullName>
    </submittedName>
</protein>
<evidence type="ECO:0000313" key="2">
    <source>
        <dbReference type="EMBL" id="RKJ95612.1"/>
    </source>
</evidence>
<name>A0A3R7ED47_9BURK</name>